<dbReference type="Proteomes" id="UP000634308">
    <property type="component" value="Unassembled WGS sequence"/>
</dbReference>
<name>A0ABQ2RTU5_9DEIO</name>
<gene>
    <name evidence="1" type="ORF">GCM10008959_18050</name>
</gene>
<comment type="caution">
    <text evidence="1">The sequence shown here is derived from an EMBL/GenBank/DDBJ whole genome shotgun (WGS) entry which is preliminary data.</text>
</comment>
<reference evidence="2" key="1">
    <citation type="journal article" date="2019" name="Int. J. Syst. Evol. Microbiol.">
        <title>The Global Catalogue of Microorganisms (GCM) 10K type strain sequencing project: providing services to taxonomists for standard genome sequencing and annotation.</title>
        <authorList>
            <consortium name="The Broad Institute Genomics Platform"/>
            <consortium name="The Broad Institute Genome Sequencing Center for Infectious Disease"/>
            <person name="Wu L."/>
            <person name="Ma J."/>
        </authorList>
    </citation>
    <scope>NUCLEOTIDE SEQUENCE [LARGE SCALE GENOMIC DNA]</scope>
    <source>
        <strain evidence="2">JCM 31404</strain>
    </source>
</reference>
<evidence type="ECO:0000313" key="1">
    <source>
        <dbReference type="EMBL" id="GGR56815.1"/>
    </source>
</evidence>
<protein>
    <submittedName>
        <fullName evidence="1">Uncharacterized protein</fullName>
    </submittedName>
</protein>
<proteinExistence type="predicted"/>
<keyword evidence="2" id="KW-1185">Reference proteome</keyword>
<evidence type="ECO:0000313" key="2">
    <source>
        <dbReference type="Proteomes" id="UP000634308"/>
    </source>
</evidence>
<accession>A0ABQ2RTU5</accession>
<organism evidence="1 2">
    <name type="scientific">Deinococcus seoulensis</name>
    <dbReference type="NCBI Taxonomy" id="1837379"/>
    <lineage>
        <taxon>Bacteria</taxon>
        <taxon>Thermotogati</taxon>
        <taxon>Deinococcota</taxon>
        <taxon>Deinococci</taxon>
        <taxon>Deinococcales</taxon>
        <taxon>Deinococcaceae</taxon>
        <taxon>Deinococcus</taxon>
    </lineage>
</organism>
<dbReference type="EMBL" id="BMQM01000010">
    <property type="protein sequence ID" value="GGR56815.1"/>
    <property type="molecule type" value="Genomic_DNA"/>
</dbReference>
<sequence>MRRTELRGTELRGHGQARRRGWWGCALSIAGQGRGIHWGMNESGVTGEGMSGVTLTTLAGATLAGAGRA</sequence>